<dbReference type="Gene3D" id="1.25.40.180">
    <property type="match status" value="3"/>
</dbReference>
<dbReference type="InterPro" id="IPR007193">
    <property type="entry name" value="Upf2/Nmd2_C"/>
</dbReference>
<dbReference type="Proteomes" id="UP000515163">
    <property type="component" value="Unplaced"/>
</dbReference>
<gene>
    <name evidence="6" type="primary">LOC116288000</name>
</gene>
<feature type="domain" description="MIF4G" evidence="4">
    <location>
        <begin position="728"/>
        <end position="941"/>
    </location>
</feature>
<keyword evidence="2" id="KW-0963">Cytoplasm</keyword>
<dbReference type="Pfam" id="PF04050">
    <property type="entry name" value="Upf2"/>
    <property type="match status" value="1"/>
</dbReference>
<dbReference type="OrthoDB" id="27832at2759"/>
<feature type="compositionally biased region" description="Polar residues" evidence="3">
    <location>
        <begin position="16"/>
        <end position="28"/>
    </location>
</feature>
<evidence type="ECO:0000256" key="3">
    <source>
        <dbReference type="SAM" id="MobiDB-lite"/>
    </source>
</evidence>
<dbReference type="Pfam" id="PF02854">
    <property type="entry name" value="MIF4G"/>
    <property type="match status" value="3"/>
</dbReference>
<dbReference type="FunCoup" id="A0A6P8HDD8">
    <property type="interactions" value="3024"/>
</dbReference>
<dbReference type="InParanoid" id="A0A6P8HDD8"/>
<feature type="region of interest" description="Disordered" evidence="3">
    <location>
        <begin position="998"/>
        <end position="1081"/>
    </location>
</feature>
<dbReference type="AlphaFoldDB" id="A0A6P8HDD8"/>
<feature type="compositionally biased region" description="Basic and acidic residues" evidence="3">
    <location>
        <begin position="35"/>
        <end position="93"/>
    </location>
</feature>
<dbReference type="GO" id="GO:0000184">
    <property type="term" value="P:nuclear-transcribed mRNA catabolic process, nonsense-mediated decay"/>
    <property type="evidence" value="ECO:0007669"/>
    <property type="project" value="InterPro"/>
</dbReference>
<proteinExistence type="predicted"/>
<feature type="compositionally biased region" description="Polar residues" evidence="3">
    <location>
        <begin position="999"/>
        <end position="1011"/>
    </location>
</feature>
<dbReference type="Gene3D" id="4.10.80.160">
    <property type="match status" value="1"/>
</dbReference>
<dbReference type="FunFam" id="1.25.40.180:FF:000023">
    <property type="entry name" value="regulator of nonsense transcripts 2 isoform X1"/>
    <property type="match status" value="1"/>
</dbReference>
<reference evidence="6" key="1">
    <citation type="submission" date="2025-08" db="UniProtKB">
        <authorList>
            <consortium name="RefSeq"/>
        </authorList>
    </citation>
    <scope>IDENTIFICATION</scope>
    <source>
        <tissue evidence="6">Tentacle</tissue>
    </source>
</reference>
<sequence length="1241" mass="143164">MSKVKANNHHGAEMGENSSCSEETQGKTSESEENSINKRECEDNSCEKEEKPPATMAEERQECSKEEKEETGQENKKEEENEKEKEERERNDVMKIVNEAQEQINTKLLLRSKNLAAAGSSSDTSLKGLDSSVKKNSAFIKKLRTVTEQQRESLTNEFNGLNLSRYIQEAVTSIIEGLGKLKQADVNCVAHVCSIIHQRYSEFSDLLRKELFKMFEKCGGKDEERAANVSRFRVTLRLLGELILDGVFSLEDSVKSIRDILSNVINCDKDSHVYVQVVISFARHCGEHFAGVLPRRQRQFVEKHNVIWPSTGVIPAEAQSAFCTLLRNYYSSLAKHLLKAHKDLQNRERQNREILHTKGELHVERKEALERAQKAYDKLLNSTSTLADVLDEEMPELPADEYSQQGESGSTIDIFNPFKNMEYDGESGIWEDEDTRVFYENLKDLKASLPGILYKDESKNSSSESLNEEKNTKETNKGQDEILDDLEETLDIDEDFEDKDNEDSSDESTPEGGTVITSSTAALEALILKLPTCVNKDMIDEIAMDFMLSCNTKKNRKKLCRSLFNVQRTRLDLLPMYSRLVATLDQCVNDITPELVRLLKGEFKHHLKKKDQINLESKIKTVRFIGEMTKFKIFPVADTLFFLKLLLEDFTHHYIEMACNLLEVCGRFLYRSPDTHIRTKNFLELMMRKKTVQNLDSRYLSLVDNAFYYCNPPDRQKYVMKERPPMHEYIRKLLYMDLSKTTTEKVFRQMRKLPWENTQIALYAIKCLIRIWNVKYNSIHCAANLLAGLAIYHEEVGLFVVDGILEEIRLGMELNHPKLNQRRLCCVKYLGEMFNYRLVEANVIFNTLYSFITFGNTEDGSPSELDSATHLFRIRMVCTLLDTCGEYFDHGSSKRKLDYFLVYFQLYILRKRANPEWNEYHPFPRDLDYMVADTLELLRPKLRPLSTLEEAMEKVEQIQKDHQEQLEKVLVSDNQETESDNPDSLRTNPIAVPGVAKVASTSNSLSNSPCQSPRLREEYEPSESGESEQDVEERDNMEEGDDLDEYEVIEMDDDDDDDDDDDNMSKVKVLSPPKSEPTAEDLDFENKFERLMIDDLQYRRGESLKVPNLDIAVPMHLKGQGRKSAPSPKEDESVNFVLMLRKGNKQQFKDFEVPISSNLASTVRQKQVAEQAEQEELKRLVLDYNQRQEEETYNEIMSQQRQGSDFVGRGQYHRQKKRPPPPYNGSTDTAGGMFPNMTRKR</sequence>
<comment type="subcellular location">
    <subcellularLocation>
        <location evidence="1">Cytoplasm</location>
    </subcellularLocation>
</comment>
<keyword evidence="5" id="KW-1185">Reference proteome</keyword>
<feature type="region of interest" description="Disordered" evidence="3">
    <location>
        <begin position="495"/>
        <end position="515"/>
    </location>
</feature>
<feature type="compositionally biased region" description="Basic and acidic residues" evidence="3">
    <location>
        <begin position="467"/>
        <end position="480"/>
    </location>
</feature>
<evidence type="ECO:0000256" key="1">
    <source>
        <dbReference type="ARBA" id="ARBA00004496"/>
    </source>
</evidence>
<evidence type="ECO:0000256" key="2">
    <source>
        <dbReference type="ARBA" id="ARBA00022490"/>
    </source>
</evidence>
<feature type="unsure residue" description="E or Q" evidence="6">
    <location>
        <position position="886"/>
    </location>
</feature>
<dbReference type="SUPFAM" id="SSF48371">
    <property type="entry name" value="ARM repeat"/>
    <property type="match status" value="3"/>
</dbReference>
<feature type="domain" description="MIF4G" evidence="4">
    <location>
        <begin position="524"/>
        <end position="713"/>
    </location>
</feature>
<organism evidence="5 6">
    <name type="scientific">Actinia tenebrosa</name>
    <name type="common">Australian red waratah sea anemone</name>
    <dbReference type="NCBI Taxonomy" id="6105"/>
    <lineage>
        <taxon>Eukaryota</taxon>
        <taxon>Metazoa</taxon>
        <taxon>Cnidaria</taxon>
        <taxon>Anthozoa</taxon>
        <taxon>Hexacorallia</taxon>
        <taxon>Actiniaria</taxon>
        <taxon>Actiniidae</taxon>
        <taxon>Actinia</taxon>
    </lineage>
</organism>
<feature type="domain" description="MIF4G" evidence="4">
    <location>
        <begin position="133"/>
        <end position="332"/>
    </location>
</feature>
<feature type="region of interest" description="Disordered" evidence="3">
    <location>
        <begin position="456"/>
        <end position="482"/>
    </location>
</feature>
<feature type="compositionally biased region" description="Acidic residues" evidence="3">
    <location>
        <begin position="495"/>
        <end position="509"/>
    </location>
</feature>
<evidence type="ECO:0000259" key="4">
    <source>
        <dbReference type="SMART" id="SM00543"/>
    </source>
</evidence>
<dbReference type="InterPro" id="IPR016024">
    <property type="entry name" value="ARM-type_fold"/>
</dbReference>
<dbReference type="GO" id="GO:0003723">
    <property type="term" value="F:RNA binding"/>
    <property type="evidence" value="ECO:0007669"/>
    <property type="project" value="InterPro"/>
</dbReference>
<feature type="compositionally biased region" description="Acidic residues" evidence="3">
    <location>
        <begin position="1020"/>
        <end position="1062"/>
    </location>
</feature>
<dbReference type="PANTHER" id="PTHR12839:SF7">
    <property type="entry name" value="REGULATOR OF NONSENSE TRANSCRIPTS 2"/>
    <property type="match status" value="1"/>
</dbReference>
<dbReference type="FunFam" id="1.25.40.180:FF:000014">
    <property type="entry name" value="Putative regulator of nonsense transcripts 2"/>
    <property type="match status" value="1"/>
</dbReference>
<dbReference type="InterPro" id="IPR039762">
    <property type="entry name" value="Nmd2/UPF2"/>
</dbReference>
<name>A0A6P8HDD8_ACTTE</name>
<dbReference type="KEGG" id="aten:116288000"/>
<accession>A0A6P8HDD8</accession>
<dbReference type="GO" id="GO:0035145">
    <property type="term" value="C:exon-exon junction complex"/>
    <property type="evidence" value="ECO:0007669"/>
    <property type="project" value="TreeGrafter"/>
</dbReference>
<protein>
    <submittedName>
        <fullName evidence="6">Regulator of nonsense transcripts 2-like</fullName>
    </submittedName>
</protein>
<feature type="region of interest" description="Disordered" evidence="3">
    <location>
        <begin position="1194"/>
        <end position="1241"/>
    </location>
</feature>
<feature type="region of interest" description="Disordered" evidence="3">
    <location>
        <begin position="1"/>
        <end position="93"/>
    </location>
</feature>
<dbReference type="PANTHER" id="PTHR12839">
    <property type="entry name" value="NONSENSE-MEDIATED MRNA DECAY PROTEIN 2 UP-FRAMESHIFT SUPPRESSOR 2"/>
    <property type="match status" value="1"/>
</dbReference>
<dbReference type="RefSeq" id="XP_031550575.1">
    <property type="nucleotide sequence ID" value="XM_031694715.1"/>
</dbReference>
<dbReference type="InterPro" id="IPR003890">
    <property type="entry name" value="MIF4G-like_typ-3"/>
</dbReference>
<evidence type="ECO:0000313" key="5">
    <source>
        <dbReference type="Proteomes" id="UP000515163"/>
    </source>
</evidence>
<dbReference type="SMART" id="SM00543">
    <property type="entry name" value="MIF4G"/>
    <property type="match status" value="3"/>
</dbReference>
<evidence type="ECO:0000313" key="6">
    <source>
        <dbReference type="RefSeq" id="XP_031550575.1"/>
    </source>
</evidence>
<dbReference type="GO" id="GO:0005737">
    <property type="term" value="C:cytoplasm"/>
    <property type="evidence" value="ECO:0007669"/>
    <property type="project" value="UniProtKB-SubCell"/>
</dbReference>